<keyword evidence="5" id="KW-1185">Reference proteome</keyword>
<keyword evidence="2" id="KW-0808">Transferase</keyword>
<dbReference type="GO" id="GO:0032259">
    <property type="term" value="P:methylation"/>
    <property type="evidence" value="ECO:0007669"/>
    <property type="project" value="UniProtKB-KW"/>
</dbReference>
<dbReference type="Pfam" id="PF05175">
    <property type="entry name" value="MTS"/>
    <property type="match status" value="1"/>
</dbReference>
<accession>A0ABR8NSU0</accession>
<evidence type="ECO:0000313" key="4">
    <source>
        <dbReference type="EMBL" id="MBD3943698.1"/>
    </source>
</evidence>
<name>A0ABR8NSU0_9MICO</name>
<gene>
    <name evidence="4" type="ORF">IF188_18560</name>
</gene>
<comment type="caution">
    <text evidence="4">The sequence shown here is derived from an EMBL/GenBank/DDBJ whole genome shotgun (WGS) entry which is preliminary data.</text>
</comment>
<reference evidence="4 5" key="1">
    <citation type="submission" date="2020-09" db="EMBL/GenBank/DDBJ databases">
        <title>Isolation and identification of active actinomycetes.</title>
        <authorList>
            <person name="Li X."/>
        </authorList>
    </citation>
    <scope>NUCLEOTIDE SEQUENCE [LARGE SCALE GENOMIC DNA]</scope>
    <source>
        <strain evidence="4 5">NEAU-LLC</strain>
    </source>
</reference>
<dbReference type="RefSeq" id="WP_191173296.1">
    <property type="nucleotide sequence ID" value="NZ_JACXZS010000015.1"/>
</dbReference>
<evidence type="ECO:0000256" key="1">
    <source>
        <dbReference type="ARBA" id="ARBA00022603"/>
    </source>
</evidence>
<proteinExistence type="predicted"/>
<sequence>MGGDHYFSATPASPENLRRVRVRLAGRDLDVTTAGGVFSPDHVDSGTGVLLANTPPPPAGGDFLDLGCGWGPIALSLALEAPHARIWAVDVNERALDLVRRNAEALGLDNVNASLPNDVPDDVVFRTIRSNPPIRVGKNELHGLLERWIPRLDERADAWLVVQRNLGSDSLQRWLAATFSPGYSVHRSATARGFRVLKVRRQGTPPTEDIPVIA</sequence>
<dbReference type="EMBL" id="JACXZS010000015">
    <property type="protein sequence ID" value="MBD3943698.1"/>
    <property type="molecule type" value="Genomic_DNA"/>
</dbReference>
<feature type="domain" description="Methyltransferase small" evidence="3">
    <location>
        <begin position="29"/>
        <end position="197"/>
    </location>
</feature>
<dbReference type="InterPro" id="IPR007848">
    <property type="entry name" value="Small_mtfrase_dom"/>
</dbReference>
<dbReference type="InterPro" id="IPR046977">
    <property type="entry name" value="RsmC/RlmG"/>
</dbReference>
<dbReference type="SUPFAM" id="SSF53335">
    <property type="entry name" value="S-adenosyl-L-methionine-dependent methyltransferases"/>
    <property type="match status" value="1"/>
</dbReference>
<evidence type="ECO:0000256" key="2">
    <source>
        <dbReference type="ARBA" id="ARBA00022679"/>
    </source>
</evidence>
<dbReference type="Gene3D" id="3.40.50.150">
    <property type="entry name" value="Vaccinia Virus protein VP39"/>
    <property type="match status" value="1"/>
</dbReference>
<dbReference type="PANTHER" id="PTHR47816:SF4">
    <property type="entry name" value="RIBOSOMAL RNA SMALL SUBUNIT METHYLTRANSFERASE C"/>
    <property type="match status" value="1"/>
</dbReference>
<dbReference type="GO" id="GO:0008168">
    <property type="term" value="F:methyltransferase activity"/>
    <property type="evidence" value="ECO:0007669"/>
    <property type="project" value="UniProtKB-KW"/>
</dbReference>
<dbReference type="CDD" id="cd02440">
    <property type="entry name" value="AdoMet_MTases"/>
    <property type="match status" value="1"/>
</dbReference>
<protein>
    <submittedName>
        <fullName evidence="4">Methyltransferase</fullName>
    </submittedName>
</protein>
<dbReference type="PANTHER" id="PTHR47816">
    <property type="entry name" value="RIBOSOMAL RNA SMALL SUBUNIT METHYLTRANSFERASE C"/>
    <property type="match status" value="1"/>
</dbReference>
<dbReference type="InterPro" id="IPR029063">
    <property type="entry name" value="SAM-dependent_MTases_sf"/>
</dbReference>
<evidence type="ECO:0000313" key="5">
    <source>
        <dbReference type="Proteomes" id="UP000598426"/>
    </source>
</evidence>
<dbReference type="Proteomes" id="UP000598426">
    <property type="component" value="Unassembled WGS sequence"/>
</dbReference>
<evidence type="ECO:0000259" key="3">
    <source>
        <dbReference type="Pfam" id="PF05175"/>
    </source>
</evidence>
<organism evidence="4 5">
    <name type="scientific">Microbacterium helvum</name>
    <dbReference type="NCBI Taxonomy" id="2773713"/>
    <lineage>
        <taxon>Bacteria</taxon>
        <taxon>Bacillati</taxon>
        <taxon>Actinomycetota</taxon>
        <taxon>Actinomycetes</taxon>
        <taxon>Micrococcales</taxon>
        <taxon>Microbacteriaceae</taxon>
        <taxon>Microbacterium</taxon>
    </lineage>
</organism>
<keyword evidence="1 4" id="KW-0489">Methyltransferase</keyword>